<proteinExistence type="predicted"/>
<keyword evidence="11" id="KW-1185">Reference proteome</keyword>
<feature type="transmembrane region" description="Helical" evidence="8">
    <location>
        <begin position="96"/>
        <end position="118"/>
    </location>
</feature>
<dbReference type="Proteomes" id="UP000250321">
    <property type="component" value="Unassembled WGS sequence"/>
</dbReference>
<evidence type="ECO:0000259" key="9">
    <source>
        <dbReference type="Pfam" id="PF13962"/>
    </source>
</evidence>
<dbReference type="PANTHER" id="PTHR24186:SF38">
    <property type="entry name" value="ANKYRIN REPEAT FAMILY PROTEIN"/>
    <property type="match status" value="1"/>
</dbReference>
<keyword evidence="3" id="KW-0677">Repeat</keyword>
<evidence type="ECO:0000256" key="7">
    <source>
        <dbReference type="SAM" id="MobiDB-lite"/>
    </source>
</evidence>
<feature type="region of interest" description="Disordered" evidence="7">
    <location>
        <begin position="12"/>
        <end position="43"/>
    </location>
</feature>
<keyword evidence="5" id="KW-0040">ANK repeat</keyword>
<dbReference type="OrthoDB" id="20872at2759"/>
<sequence length="202" mass="21685">MSSLPNQVQERFDKEAYKLESSSPTNSHQGKSSSKRHREDHKQHKIYKEAIQNARNTITLVAILIATVAFTAGISPPSGVYQDGEMKGKALAGRTTAFKVFAISNDVALFTSLSIVVVQYHPLSEKAAYEIAGGCSQGHAGSCGFHGNSLCCSNMGGHAMKPWDGVCPCHSAGREYGGGAADELESQNSDVESSFHQGYHSY</sequence>
<dbReference type="PANTHER" id="PTHR24186">
    <property type="entry name" value="PROTEIN PHOSPHATASE 1 REGULATORY SUBUNIT"/>
    <property type="match status" value="1"/>
</dbReference>
<keyword evidence="4 8" id="KW-1133">Transmembrane helix</keyword>
<feature type="compositionally biased region" description="Polar residues" evidence="7">
    <location>
        <begin position="20"/>
        <end position="32"/>
    </location>
</feature>
<evidence type="ECO:0000256" key="5">
    <source>
        <dbReference type="ARBA" id="ARBA00023043"/>
    </source>
</evidence>
<dbReference type="Pfam" id="PF13962">
    <property type="entry name" value="PGG"/>
    <property type="match status" value="1"/>
</dbReference>
<gene>
    <name evidence="10" type="ORF">Pyn_04174</name>
</gene>
<keyword evidence="2 8" id="KW-0812">Transmembrane</keyword>
<comment type="subcellular location">
    <subcellularLocation>
        <location evidence="1">Membrane</location>
        <topology evidence="1">Multi-pass membrane protein</topology>
    </subcellularLocation>
</comment>
<dbReference type="EMBL" id="PJQY01000029">
    <property type="protein sequence ID" value="PQQ20662.1"/>
    <property type="molecule type" value="Genomic_DNA"/>
</dbReference>
<accession>A0A314ZGJ5</accession>
<organism evidence="10 11">
    <name type="scientific">Prunus yedoensis var. nudiflora</name>
    <dbReference type="NCBI Taxonomy" id="2094558"/>
    <lineage>
        <taxon>Eukaryota</taxon>
        <taxon>Viridiplantae</taxon>
        <taxon>Streptophyta</taxon>
        <taxon>Embryophyta</taxon>
        <taxon>Tracheophyta</taxon>
        <taxon>Spermatophyta</taxon>
        <taxon>Magnoliopsida</taxon>
        <taxon>eudicotyledons</taxon>
        <taxon>Gunneridae</taxon>
        <taxon>Pentapetalae</taxon>
        <taxon>rosids</taxon>
        <taxon>fabids</taxon>
        <taxon>Rosales</taxon>
        <taxon>Rosaceae</taxon>
        <taxon>Amygdaloideae</taxon>
        <taxon>Amygdaleae</taxon>
        <taxon>Prunus</taxon>
    </lineage>
</organism>
<dbReference type="InterPro" id="IPR026961">
    <property type="entry name" value="PGG_dom"/>
</dbReference>
<evidence type="ECO:0000313" key="10">
    <source>
        <dbReference type="EMBL" id="PQQ20662.1"/>
    </source>
</evidence>
<reference evidence="10 11" key="1">
    <citation type="submission" date="2018-02" db="EMBL/GenBank/DDBJ databases">
        <title>Draft genome of wild Prunus yedoensis var. nudiflora.</title>
        <authorList>
            <person name="Baek S."/>
            <person name="Kim J.-H."/>
            <person name="Choi K."/>
            <person name="Kim G.-B."/>
            <person name="Cho A."/>
            <person name="Jang H."/>
            <person name="Shin C.-H."/>
            <person name="Yu H.-J."/>
            <person name="Mun J.-H."/>
        </authorList>
    </citation>
    <scope>NUCLEOTIDE SEQUENCE [LARGE SCALE GENOMIC DNA]</scope>
    <source>
        <strain evidence="11">cv. Jeju island</strain>
        <tissue evidence="10">Leaf</tissue>
    </source>
</reference>
<keyword evidence="6 8" id="KW-0472">Membrane</keyword>
<evidence type="ECO:0000256" key="4">
    <source>
        <dbReference type="ARBA" id="ARBA00022989"/>
    </source>
</evidence>
<evidence type="ECO:0000256" key="8">
    <source>
        <dbReference type="SAM" id="Phobius"/>
    </source>
</evidence>
<dbReference type="STRING" id="2094558.A0A314ZGJ5"/>
<dbReference type="GO" id="GO:0005886">
    <property type="term" value="C:plasma membrane"/>
    <property type="evidence" value="ECO:0007669"/>
    <property type="project" value="TreeGrafter"/>
</dbReference>
<evidence type="ECO:0000256" key="1">
    <source>
        <dbReference type="ARBA" id="ARBA00004141"/>
    </source>
</evidence>
<evidence type="ECO:0000256" key="3">
    <source>
        <dbReference type="ARBA" id="ARBA00022737"/>
    </source>
</evidence>
<protein>
    <submittedName>
        <fullName evidence="10">Ankyrin repeat-containing protein ITN1</fullName>
    </submittedName>
</protein>
<name>A0A314ZGJ5_PRUYE</name>
<feature type="domain" description="PGG" evidence="9">
    <location>
        <begin position="49"/>
        <end position="120"/>
    </location>
</feature>
<dbReference type="AlphaFoldDB" id="A0A314ZGJ5"/>
<evidence type="ECO:0000313" key="11">
    <source>
        <dbReference type="Proteomes" id="UP000250321"/>
    </source>
</evidence>
<evidence type="ECO:0000256" key="6">
    <source>
        <dbReference type="ARBA" id="ARBA00023136"/>
    </source>
</evidence>
<evidence type="ECO:0000256" key="2">
    <source>
        <dbReference type="ARBA" id="ARBA00022692"/>
    </source>
</evidence>
<comment type="caution">
    <text evidence="10">The sequence shown here is derived from an EMBL/GenBank/DDBJ whole genome shotgun (WGS) entry which is preliminary data.</text>
</comment>
<feature type="transmembrane region" description="Helical" evidence="8">
    <location>
        <begin position="57"/>
        <end position="76"/>
    </location>
</feature>